<dbReference type="Gene3D" id="1.10.10.10">
    <property type="entry name" value="Winged helix-like DNA-binding domain superfamily/Winged helix DNA-binding domain"/>
    <property type="match status" value="2"/>
</dbReference>
<evidence type="ECO:0000313" key="10">
    <source>
        <dbReference type="Proteomes" id="UP000019522"/>
    </source>
</evidence>
<dbReference type="PROSITE" id="PS00622">
    <property type="entry name" value="HTH_LUXR_1"/>
    <property type="match status" value="1"/>
</dbReference>
<evidence type="ECO:0000256" key="2">
    <source>
        <dbReference type="ARBA" id="ARBA00023125"/>
    </source>
</evidence>
<reference evidence="9 10" key="2">
    <citation type="submission" date="2014-03" db="EMBL/GenBank/DDBJ databases">
        <authorList>
            <person name="Baltrus D."/>
            <person name="Dougherty K."/>
        </authorList>
    </citation>
    <scope>NUCLEOTIDE SEQUENCE</scope>
    <source>
        <strain evidence="9 10">28a24</strain>
    </source>
</reference>
<dbReference type="PRINTS" id="PR00038">
    <property type="entry name" value="HTHLUXR"/>
</dbReference>
<reference evidence="10" key="1">
    <citation type="journal article" date="2014" name="Genome Announc.">
        <title>Complete Genome Sequence of the Highly Transformable Pseudomonas stutzeri Strain 28a24.</title>
        <authorList>
            <person name="Smith B.A."/>
            <person name="Dougherty K.M."/>
            <person name="Baltrus D.A."/>
        </authorList>
    </citation>
    <scope>NUCLEOTIDE SEQUENCE [LARGE SCALE GENOMIC DNA]</scope>
    <source>
        <strain evidence="10">28a24</strain>
    </source>
</reference>
<evidence type="ECO:0000259" key="8">
    <source>
        <dbReference type="PROSITE" id="PS51755"/>
    </source>
</evidence>
<dbReference type="CDD" id="cd06170">
    <property type="entry name" value="LuxR_C_like"/>
    <property type="match status" value="1"/>
</dbReference>
<dbReference type="CDD" id="cd00383">
    <property type="entry name" value="trans_reg_C"/>
    <property type="match status" value="1"/>
</dbReference>
<dbReference type="InterPro" id="IPR001789">
    <property type="entry name" value="Sig_transdc_resp-reg_receiver"/>
</dbReference>
<dbReference type="AlphaFoldDB" id="W8QY26"/>
<organism evidence="9 10">
    <name type="scientific">Stutzerimonas stutzeri</name>
    <name type="common">Pseudomonas stutzeri</name>
    <dbReference type="NCBI Taxonomy" id="316"/>
    <lineage>
        <taxon>Bacteria</taxon>
        <taxon>Pseudomonadati</taxon>
        <taxon>Pseudomonadota</taxon>
        <taxon>Gammaproteobacteria</taxon>
        <taxon>Pseudomonadales</taxon>
        <taxon>Pseudomonadaceae</taxon>
        <taxon>Stutzerimonas</taxon>
    </lineage>
</organism>
<proteinExistence type="predicted"/>
<dbReference type="GO" id="GO:0000160">
    <property type="term" value="P:phosphorelay signal transduction system"/>
    <property type="evidence" value="ECO:0007669"/>
    <property type="project" value="InterPro"/>
</dbReference>
<protein>
    <submittedName>
        <fullName evidence="9">LuxR family transcriptional regulator</fullName>
    </submittedName>
</protein>
<dbReference type="InterPro" id="IPR016032">
    <property type="entry name" value="Sig_transdc_resp-reg_C-effctor"/>
</dbReference>
<evidence type="ECO:0000259" key="6">
    <source>
        <dbReference type="PROSITE" id="PS50043"/>
    </source>
</evidence>
<dbReference type="SMART" id="SM00448">
    <property type="entry name" value="REC"/>
    <property type="match status" value="1"/>
</dbReference>
<dbReference type="Pfam" id="PF00196">
    <property type="entry name" value="GerE"/>
    <property type="match status" value="1"/>
</dbReference>
<dbReference type="GO" id="GO:0006355">
    <property type="term" value="P:regulation of DNA-templated transcription"/>
    <property type="evidence" value="ECO:0007669"/>
    <property type="project" value="InterPro"/>
</dbReference>
<keyword evidence="1" id="KW-0805">Transcription regulation</keyword>
<feature type="modified residue" description="4-aspartylphosphate" evidence="4">
    <location>
        <position position="170"/>
    </location>
</feature>
<evidence type="ECO:0000256" key="1">
    <source>
        <dbReference type="ARBA" id="ARBA00023015"/>
    </source>
</evidence>
<dbReference type="PROSITE" id="PS51755">
    <property type="entry name" value="OMPR_PHOB"/>
    <property type="match status" value="1"/>
</dbReference>
<feature type="DNA-binding region" description="OmpR/PhoB-type" evidence="5">
    <location>
        <begin position="1"/>
        <end position="94"/>
    </location>
</feature>
<keyword evidence="4" id="KW-0597">Phosphoprotein</keyword>
<dbReference type="InterPro" id="IPR011006">
    <property type="entry name" value="CheY-like_superfamily"/>
</dbReference>
<evidence type="ECO:0000256" key="4">
    <source>
        <dbReference type="PROSITE-ProRule" id="PRU00169"/>
    </source>
</evidence>
<dbReference type="SMART" id="SM00421">
    <property type="entry name" value="HTH_LUXR"/>
    <property type="match status" value="1"/>
</dbReference>
<evidence type="ECO:0000256" key="3">
    <source>
        <dbReference type="ARBA" id="ARBA00023163"/>
    </source>
</evidence>
<accession>W8QY26</accession>
<dbReference type="Gene3D" id="3.40.50.2300">
    <property type="match status" value="1"/>
</dbReference>
<dbReference type="InterPro" id="IPR036388">
    <property type="entry name" value="WH-like_DNA-bd_sf"/>
</dbReference>
<dbReference type="SUPFAM" id="SSF46894">
    <property type="entry name" value="C-terminal effector domain of the bipartite response regulators"/>
    <property type="match status" value="2"/>
</dbReference>
<dbReference type="PATRIC" id="fig|316.77.peg.2100"/>
<dbReference type="PROSITE" id="PS50043">
    <property type="entry name" value="HTH_LUXR_2"/>
    <property type="match status" value="1"/>
</dbReference>
<keyword evidence="3" id="KW-0804">Transcription</keyword>
<keyword evidence="2 5" id="KW-0238">DNA-binding</keyword>
<dbReference type="PANTHER" id="PTHR44688">
    <property type="entry name" value="DNA-BINDING TRANSCRIPTIONAL ACTIVATOR DEVR_DOSR"/>
    <property type="match status" value="1"/>
</dbReference>
<evidence type="ECO:0000313" key="9">
    <source>
        <dbReference type="EMBL" id="AHL75510.1"/>
    </source>
</evidence>
<dbReference type="InterPro" id="IPR001867">
    <property type="entry name" value="OmpR/PhoB-type_DNA-bd"/>
</dbReference>
<gene>
    <name evidence="9" type="ORF">CH92_10495</name>
</gene>
<dbReference type="EMBL" id="CP007441">
    <property type="protein sequence ID" value="AHL75510.1"/>
    <property type="molecule type" value="Genomic_DNA"/>
</dbReference>
<feature type="domain" description="OmpR/PhoB-type" evidence="8">
    <location>
        <begin position="1"/>
        <end position="94"/>
    </location>
</feature>
<dbReference type="SUPFAM" id="SSF52172">
    <property type="entry name" value="CheY-like"/>
    <property type="match status" value="1"/>
</dbReference>
<dbReference type="KEGG" id="pstt:CH92_10495"/>
<feature type="domain" description="HTH luxR-type" evidence="6">
    <location>
        <begin position="251"/>
        <end position="316"/>
    </location>
</feature>
<dbReference type="Pfam" id="PF00072">
    <property type="entry name" value="Response_reg"/>
    <property type="match status" value="1"/>
</dbReference>
<dbReference type="PROSITE" id="PS50110">
    <property type="entry name" value="RESPONSE_REGULATORY"/>
    <property type="match status" value="1"/>
</dbReference>
<dbReference type="SMART" id="SM00862">
    <property type="entry name" value="Trans_reg_C"/>
    <property type="match status" value="1"/>
</dbReference>
<name>W8QY26_STUST</name>
<evidence type="ECO:0000256" key="5">
    <source>
        <dbReference type="PROSITE-ProRule" id="PRU01091"/>
    </source>
</evidence>
<dbReference type="Pfam" id="PF00486">
    <property type="entry name" value="Trans_reg_C"/>
    <property type="match status" value="1"/>
</dbReference>
<dbReference type="OrthoDB" id="9802186at2"/>
<dbReference type="InterPro" id="IPR000792">
    <property type="entry name" value="Tscrpt_reg_LuxR_C"/>
</dbReference>
<dbReference type="Proteomes" id="UP000019522">
    <property type="component" value="Chromosome"/>
</dbReference>
<sequence length="328" mass="35908">MIRLGEAWVSVERREVFREGASVRLGSRAFDILESLLAAPNRLVTKEELIDAAWPNTVVEENNLQVQISTLRKALGLDRNLLETVPRRGYRLNLLHSVQCGPAATVNASSNTATTPPVTADVHVIDDEPAVRAALVRQLRAAGISATSHASAEAFMRVCNFDAPGCLLLDVRLSEGSGFDLQQELVRRDAPFPILFMTGYGTIELSVRAMKAGAEGFLTKPIGEAQLLDAVREAMSRARLRHAQSLQLTSLRACFATLSEREKQVFLGLIAGQLNKEIAARLSLQEVTVKVHKKHVMTKLGARTLVDLVRVGRVLQLLSDTVPYVQTA</sequence>
<dbReference type="GO" id="GO:0003677">
    <property type="term" value="F:DNA binding"/>
    <property type="evidence" value="ECO:0007669"/>
    <property type="project" value="UniProtKB-UniRule"/>
</dbReference>
<evidence type="ECO:0000259" key="7">
    <source>
        <dbReference type="PROSITE" id="PS50110"/>
    </source>
</evidence>
<feature type="domain" description="Response regulatory" evidence="7">
    <location>
        <begin position="121"/>
        <end position="235"/>
    </location>
</feature>
<dbReference type="PANTHER" id="PTHR44688:SF16">
    <property type="entry name" value="DNA-BINDING TRANSCRIPTIONAL ACTIVATOR DEVR_DOSR"/>
    <property type="match status" value="1"/>
</dbReference>
<dbReference type="RefSeq" id="WP_025241701.1">
    <property type="nucleotide sequence ID" value="NZ_CP007441.1"/>
</dbReference>